<feature type="compositionally biased region" description="Basic residues" evidence="7">
    <location>
        <begin position="186"/>
        <end position="197"/>
    </location>
</feature>
<evidence type="ECO:0000313" key="8">
    <source>
        <dbReference type="EMBL" id="KAJ3600477.1"/>
    </source>
</evidence>
<dbReference type="OrthoDB" id="551633at2759"/>
<feature type="compositionally biased region" description="Basic residues" evidence="7">
    <location>
        <begin position="222"/>
        <end position="239"/>
    </location>
</feature>
<evidence type="ECO:0000256" key="1">
    <source>
        <dbReference type="ARBA" id="ARBA00004604"/>
    </source>
</evidence>
<feature type="region of interest" description="Disordered" evidence="7">
    <location>
        <begin position="137"/>
        <end position="239"/>
    </location>
</feature>
<comment type="caution">
    <text evidence="8">The sequence shown here is derived from an EMBL/GenBank/DDBJ whole genome shotgun (WGS) entry which is preliminary data.</text>
</comment>
<keyword evidence="9" id="KW-1185">Reference proteome</keyword>
<evidence type="ECO:0000313" key="9">
    <source>
        <dbReference type="Proteomes" id="UP001148018"/>
    </source>
</evidence>
<dbReference type="Proteomes" id="UP001148018">
    <property type="component" value="Unassembled WGS sequence"/>
</dbReference>
<evidence type="ECO:0000256" key="4">
    <source>
        <dbReference type="ARBA" id="ARBA00022730"/>
    </source>
</evidence>
<evidence type="ECO:0000256" key="2">
    <source>
        <dbReference type="ARBA" id="ARBA00007175"/>
    </source>
</evidence>
<keyword evidence="6" id="KW-0539">Nucleus</keyword>
<dbReference type="PANTHER" id="PTHR14577:SF0">
    <property type="entry name" value="NUCLEOLAR PROTEIN 12"/>
    <property type="match status" value="1"/>
</dbReference>
<keyword evidence="4" id="KW-0694">RNA-binding</keyword>
<keyword evidence="4" id="KW-0699">rRNA-binding</keyword>
<dbReference type="GO" id="GO:0005730">
    <property type="term" value="C:nucleolus"/>
    <property type="evidence" value="ECO:0007669"/>
    <property type="project" value="UniProtKB-SubCell"/>
</dbReference>
<dbReference type="InterPro" id="IPR019186">
    <property type="entry name" value="Nucleolar_protein_12"/>
</dbReference>
<keyword evidence="5" id="KW-0175">Coiled coil</keyword>
<evidence type="ECO:0000256" key="7">
    <source>
        <dbReference type="SAM" id="MobiDB-lite"/>
    </source>
</evidence>
<dbReference type="Pfam" id="PF09805">
    <property type="entry name" value="Nop25"/>
    <property type="match status" value="1"/>
</dbReference>
<gene>
    <name evidence="8" type="ORF">NHX12_031458</name>
</gene>
<proteinExistence type="inferred from homology"/>
<feature type="compositionally biased region" description="Basic and acidic residues" evidence="7">
    <location>
        <begin position="145"/>
        <end position="155"/>
    </location>
</feature>
<reference evidence="8" key="1">
    <citation type="submission" date="2022-07" db="EMBL/GenBank/DDBJ databases">
        <title>Chromosome-level genome of Muraenolepis orangiensis.</title>
        <authorList>
            <person name="Kim J."/>
        </authorList>
    </citation>
    <scope>NUCLEOTIDE SEQUENCE</scope>
    <source>
        <strain evidence="8">KU_S4_2022</strain>
        <tissue evidence="8">Muscle</tissue>
    </source>
</reference>
<protein>
    <recommendedName>
        <fullName evidence="3">Nucleolar protein 12</fullName>
    </recommendedName>
</protein>
<comment type="subcellular location">
    <subcellularLocation>
        <location evidence="1">Nucleus</location>
        <location evidence="1">Nucleolus</location>
    </subcellularLocation>
</comment>
<dbReference type="AlphaFoldDB" id="A0A9Q0IHC9"/>
<name>A0A9Q0IHC9_9TELE</name>
<comment type="similarity">
    <text evidence="2">Belongs to the RRP17 family.</text>
</comment>
<dbReference type="EMBL" id="JANIIK010000047">
    <property type="protein sequence ID" value="KAJ3600477.1"/>
    <property type="molecule type" value="Genomic_DNA"/>
</dbReference>
<dbReference type="PANTHER" id="PTHR14577">
    <property type="entry name" value="NUCLEOLAR PROTEIN 12"/>
    <property type="match status" value="1"/>
</dbReference>
<sequence>MKNKKKYNTTPNKAKFKPGSKKRENKCIVTFDDDNRQEYLTGFHKRKLERRKVAVAEIHKKMKEEQIRVREKRHRDYIEMLKERTDALEEVEEDDLEEMVTDTTECVQYDHPNHTVTVTTISNLDLTDAKLLGLEDAEACEGEEGDKKAAEEYGEKMTAMPKKAHQPMLNKKIRSLSSSLNAATKQKGKQKGKHKRETKGTRGRQGEGRSTETKAKVNPGRTTKRHRRRQTGKRQHYQD</sequence>
<feature type="compositionally biased region" description="Basic and acidic residues" evidence="7">
    <location>
        <begin position="198"/>
        <end position="215"/>
    </location>
</feature>
<evidence type="ECO:0000256" key="3">
    <source>
        <dbReference type="ARBA" id="ARBA00015520"/>
    </source>
</evidence>
<evidence type="ECO:0000256" key="6">
    <source>
        <dbReference type="ARBA" id="ARBA00023242"/>
    </source>
</evidence>
<dbReference type="GO" id="GO:0019843">
    <property type="term" value="F:rRNA binding"/>
    <property type="evidence" value="ECO:0007669"/>
    <property type="project" value="UniProtKB-KW"/>
</dbReference>
<feature type="region of interest" description="Disordered" evidence="7">
    <location>
        <begin position="1"/>
        <end position="23"/>
    </location>
</feature>
<evidence type="ECO:0000256" key="5">
    <source>
        <dbReference type="ARBA" id="ARBA00023054"/>
    </source>
</evidence>
<feature type="compositionally biased region" description="Polar residues" evidence="7">
    <location>
        <begin position="175"/>
        <end position="184"/>
    </location>
</feature>
<organism evidence="8 9">
    <name type="scientific">Muraenolepis orangiensis</name>
    <name type="common">Patagonian moray cod</name>
    <dbReference type="NCBI Taxonomy" id="630683"/>
    <lineage>
        <taxon>Eukaryota</taxon>
        <taxon>Metazoa</taxon>
        <taxon>Chordata</taxon>
        <taxon>Craniata</taxon>
        <taxon>Vertebrata</taxon>
        <taxon>Euteleostomi</taxon>
        <taxon>Actinopterygii</taxon>
        <taxon>Neopterygii</taxon>
        <taxon>Teleostei</taxon>
        <taxon>Neoteleostei</taxon>
        <taxon>Acanthomorphata</taxon>
        <taxon>Zeiogadaria</taxon>
        <taxon>Gadariae</taxon>
        <taxon>Gadiformes</taxon>
        <taxon>Muraenolepidoidei</taxon>
        <taxon>Muraenolepididae</taxon>
        <taxon>Muraenolepis</taxon>
    </lineage>
</organism>
<accession>A0A9Q0IHC9</accession>